<keyword evidence="11" id="KW-0716">Sensory transduction</keyword>
<keyword evidence="9 10" id="KW-0807">Transducer</keyword>
<keyword evidence="8" id="KW-0325">Glycoprotein</keyword>
<dbReference type="InterPro" id="IPR017452">
    <property type="entry name" value="GPCR_Rhodpsn_7TM"/>
</dbReference>
<dbReference type="GO" id="GO:0004930">
    <property type="term" value="F:G protein-coupled receptor activity"/>
    <property type="evidence" value="ECO:0007669"/>
    <property type="project" value="UniProtKB-KW"/>
</dbReference>
<accession>A0A8C3J6P2</accession>
<evidence type="ECO:0000313" key="14">
    <source>
        <dbReference type="Proteomes" id="UP000694419"/>
    </source>
</evidence>
<reference evidence="13" key="2">
    <citation type="submission" date="2025-09" db="UniProtKB">
        <authorList>
            <consortium name="Ensembl"/>
        </authorList>
    </citation>
    <scope>IDENTIFICATION</scope>
</reference>
<evidence type="ECO:0000256" key="9">
    <source>
        <dbReference type="ARBA" id="ARBA00023224"/>
    </source>
</evidence>
<evidence type="ECO:0000256" key="7">
    <source>
        <dbReference type="ARBA" id="ARBA00023170"/>
    </source>
</evidence>
<dbReference type="InterPro" id="IPR000725">
    <property type="entry name" value="Olfact_rcpt"/>
</dbReference>
<evidence type="ECO:0000256" key="5">
    <source>
        <dbReference type="ARBA" id="ARBA00023040"/>
    </source>
</evidence>
<dbReference type="GO" id="GO:0005886">
    <property type="term" value="C:plasma membrane"/>
    <property type="evidence" value="ECO:0007669"/>
    <property type="project" value="UniProtKB-SubCell"/>
</dbReference>
<dbReference type="PANTHER" id="PTHR48018">
    <property type="entry name" value="OLFACTORY RECEPTOR"/>
    <property type="match status" value="1"/>
</dbReference>
<evidence type="ECO:0000256" key="6">
    <source>
        <dbReference type="ARBA" id="ARBA00023136"/>
    </source>
</evidence>
<dbReference type="InterPro" id="IPR000276">
    <property type="entry name" value="GPCR_Rhodpsn"/>
</dbReference>
<dbReference type="Proteomes" id="UP000694419">
    <property type="component" value="Unplaced"/>
</dbReference>
<comment type="subcellular location">
    <subcellularLocation>
        <location evidence="11">Cell membrane</location>
        <topology evidence="11">Multi-pass membrane protein</topology>
    </subcellularLocation>
    <subcellularLocation>
        <location evidence="2">Membrane</location>
        <topology evidence="2">Multi-pass membrane protein</topology>
    </subcellularLocation>
</comment>
<reference evidence="13" key="1">
    <citation type="submission" date="2025-08" db="UniProtKB">
        <authorList>
            <consortium name="Ensembl"/>
        </authorList>
    </citation>
    <scope>IDENTIFICATION</scope>
</reference>
<keyword evidence="6 11" id="KW-0472">Membrane</keyword>
<dbReference type="FunFam" id="1.20.1070.10:FF:000003">
    <property type="entry name" value="Olfactory receptor"/>
    <property type="match status" value="1"/>
</dbReference>
<dbReference type="PROSITE" id="PS00237">
    <property type="entry name" value="G_PROTEIN_RECEP_F1_1"/>
    <property type="match status" value="1"/>
</dbReference>
<sequence>LFFLSTRFTHQKAYALNGSTITHFILLGLTDQLQLPLFFVFLVIYIVTVLGNLGMIILIWTHLQLHTPMYFFLGNLSVIDLCYSTVFAPRLLLSFLTGSKIISYSACLSQSFLFALLATTEAFLLSAMAYDRYVAICSPLLYTSVMTKRVCVQLVVGSYMLGLLNSLTHTCGLLGLPFCGPNVINHYFCDVPPLLQLACLDTRRNEILLLVFSAVLTLLTLLVIAVSYVRILSAILRIRSDQSRKKTFHTCASHLTAVTIFYGSVSFSYIQPSSSYSMEQEKVSAVFYTLVIPMLNPLIYSLRNKEVRNSFRRTLRAKQLLH</sequence>
<keyword evidence="4 11" id="KW-1133">Transmembrane helix</keyword>
<keyword evidence="14" id="KW-1185">Reference proteome</keyword>
<keyword evidence="11" id="KW-0552">Olfaction</keyword>
<evidence type="ECO:0000256" key="2">
    <source>
        <dbReference type="ARBA" id="ARBA00004141"/>
    </source>
</evidence>
<feature type="transmembrane region" description="Helical" evidence="11">
    <location>
        <begin position="37"/>
        <end position="60"/>
    </location>
</feature>
<name>A0A8C3J6P2_9CHAR</name>
<organism evidence="13 14">
    <name type="scientific">Calidris pygmaea</name>
    <name type="common">Spoon-billed sandpiper</name>
    <dbReference type="NCBI Taxonomy" id="425635"/>
    <lineage>
        <taxon>Eukaryota</taxon>
        <taxon>Metazoa</taxon>
        <taxon>Chordata</taxon>
        <taxon>Craniata</taxon>
        <taxon>Vertebrata</taxon>
        <taxon>Euteleostomi</taxon>
        <taxon>Archelosauria</taxon>
        <taxon>Archosauria</taxon>
        <taxon>Dinosauria</taxon>
        <taxon>Saurischia</taxon>
        <taxon>Theropoda</taxon>
        <taxon>Coelurosauria</taxon>
        <taxon>Aves</taxon>
        <taxon>Neognathae</taxon>
        <taxon>Neoaves</taxon>
        <taxon>Charadriiformes</taxon>
        <taxon>Scolopacidae</taxon>
        <taxon>Calidris</taxon>
    </lineage>
</organism>
<keyword evidence="3 10" id="KW-0812">Transmembrane</keyword>
<feature type="transmembrane region" description="Helical" evidence="11">
    <location>
        <begin position="283"/>
        <end position="302"/>
    </location>
</feature>
<evidence type="ECO:0000256" key="11">
    <source>
        <dbReference type="RuleBase" id="RU363047"/>
    </source>
</evidence>
<keyword evidence="7 10" id="KW-0675">Receptor</keyword>
<evidence type="ECO:0000256" key="1">
    <source>
        <dbReference type="ARBA" id="ARBA00002936"/>
    </source>
</evidence>
<comment type="function">
    <text evidence="1">Odorant receptor.</text>
</comment>
<dbReference type="SUPFAM" id="SSF81321">
    <property type="entry name" value="Family A G protein-coupled receptor-like"/>
    <property type="match status" value="1"/>
</dbReference>
<evidence type="ECO:0000256" key="4">
    <source>
        <dbReference type="ARBA" id="ARBA00022989"/>
    </source>
</evidence>
<dbReference type="PRINTS" id="PR00245">
    <property type="entry name" value="OLFACTORYR"/>
</dbReference>
<feature type="transmembrane region" description="Helical" evidence="11">
    <location>
        <begin position="150"/>
        <end position="168"/>
    </location>
</feature>
<feature type="transmembrane region" description="Helical" evidence="11">
    <location>
        <begin position="250"/>
        <end position="271"/>
    </location>
</feature>
<dbReference type="Gene3D" id="1.20.1070.10">
    <property type="entry name" value="Rhodopsin 7-helix transmembrane proteins"/>
    <property type="match status" value="1"/>
</dbReference>
<feature type="transmembrane region" description="Helical" evidence="11">
    <location>
        <begin position="112"/>
        <end position="130"/>
    </location>
</feature>
<feature type="domain" description="G-protein coupled receptors family 1 profile" evidence="12">
    <location>
        <begin position="51"/>
        <end position="300"/>
    </location>
</feature>
<comment type="similarity">
    <text evidence="10">Belongs to the G-protein coupled receptor 1 family.</text>
</comment>
<protein>
    <recommendedName>
        <fullName evidence="11">Olfactory receptor</fullName>
    </recommendedName>
</protein>
<dbReference type="AlphaFoldDB" id="A0A8C3J6P2"/>
<dbReference type="GO" id="GO:0004984">
    <property type="term" value="F:olfactory receptor activity"/>
    <property type="evidence" value="ECO:0007669"/>
    <property type="project" value="InterPro"/>
</dbReference>
<keyword evidence="11" id="KW-1003">Cell membrane</keyword>
<feature type="transmembrane region" description="Helical" evidence="11">
    <location>
        <begin position="207"/>
        <end position="229"/>
    </location>
</feature>
<evidence type="ECO:0000313" key="13">
    <source>
        <dbReference type="Ensembl" id="ENSCPGP00000004074.1"/>
    </source>
</evidence>
<dbReference type="PRINTS" id="PR00237">
    <property type="entry name" value="GPCRRHODOPSN"/>
</dbReference>
<keyword evidence="5 10" id="KW-0297">G-protein coupled receptor</keyword>
<evidence type="ECO:0000256" key="8">
    <source>
        <dbReference type="ARBA" id="ARBA00023180"/>
    </source>
</evidence>
<feature type="transmembrane region" description="Helical" evidence="11">
    <location>
        <begin position="72"/>
        <end position="92"/>
    </location>
</feature>
<evidence type="ECO:0000256" key="3">
    <source>
        <dbReference type="ARBA" id="ARBA00022692"/>
    </source>
</evidence>
<dbReference type="Pfam" id="PF13853">
    <property type="entry name" value="7tm_4"/>
    <property type="match status" value="1"/>
</dbReference>
<dbReference type="PROSITE" id="PS50262">
    <property type="entry name" value="G_PROTEIN_RECEP_F1_2"/>
    <property type="match status" value="1"/>
</dbReference>
<evidence type="ECO:0000256" key="10">
    <source>
        <dbReference type="RuleBase" id="RU000688"/>
    </source>
</evidence>
<dbReference type="Ensembl" id="ENSCPGT00000004495.1">
    <property type="protein sequence ID" value="ENSCPGP00000004074.1"/>
    <property type="gene ID" value="ENSCPGG00000003010.1"/>
</dbReference>
<proteinExistence type="inferred from homology"/>
<dbReference type="SMART" id="SM01381">
    <property type="entry name" value="7TM_GPCR_Srsx"/>
    <property type="match status" value="1"/>
</dbReference>
<evidence type="ECO:0000259" key="12">
    <source>
        <dbReference type="PROSITE" id="PS50262"/>
    </source>
</evidence>